<dbReference type="Proteomes" id="UP001592582">
    <property type="component" value="Unassembled WGS sequence"/>
</dbReference>
<organism evidence="1 2">
    <name type="scientific">Streptacidiphilus alkalitolerans</name>
    <dbReference type="NCBI Taxonomy" id="3342712"/>
    <lineage>
        <taxon>Bacteria</taxon>
        <taxon>Bacillati</taxon>
        <taxon>Actinomycetota</taxon>
        <taxon>Actinomycetes</taxon>
        <taxon>Kitasatosporales</taxon>
        <taxon>Streptomycetaceae</taxon>
        <taxon>Streptacidiphilus</taxon>
    </lineage>
</organism>
<keyword evidence="2" id="KW-1185">Reference proteome</keyword>
<evidence type="ECO:0000313" key="2">
    <source>
        <dbReference type="Proteomes" id="UP001592582"/>
    </source>
</evidence>
<name>A0ABV6V6S8_9ACTN</name>
<gene>
    <name evidence="1" type="ORF">ACEZDG_09080</name>
</gene>
<evidence type="ECO:0000313" key="1">
    <source>
        <dbReference type="EMBL" id="MFC1409435.1"/>
    </source>
</evidence>
<reference evidence="1 2" key="1">
    <citation type="submission" date="2024-09" db="EMBL/GenBank/DDBJ databases">
        <authorList>
            <person name="Lee S.D."/>
        </authorList>
    </citation>
    <scope>NUCLEOTIDE SEQUENCE [LARGE SCALE GENOMIC DNA]</scope>
    <source>
        <strain evidence="1 2">N1-1</strain>
    </source>
</reference>
<dbReference type="EMBL" id="JBHEZX010000003">
    <property type="protein sequence ID" value="MFC1409435.1"/>
    <property type="molecule type" value="Genomic_DNA"/>
</dbReference>
<proteinExistence type="predicted"/>
<accession>A0ABV6V6S8</accession>
<comment type="caution">
    <text evidence="1">The sequence shown here is derived from an EMBL/GenBank/DDBJ whole genome shotgun (WGS) entry which is preliminary data.</text>
</comment>
<sequence length="122" mass="11892">MIKKVLAGTALALSAATALAAPASALDCAGGDTTESAQQAIGSYQMDGGSTTAGEGTYGNHFGDTLAGSQDGVINNNGAPFADVDLRCAVANATGVAGVWGNKNSCSNGEVDQFHKGGILGG</sequence>
<protein>
    <submittedName>
        <fullName evidence="1">Uncharacterized protein</fullName>
    </submittedName>
</protein>